<accession>A0A498KUB8</accession>
<dbReference type="PANTHER" id="PTHR45927:SF15">
    <property type="entry name" value="SERINE_THREONINE RECEPTOR-LIKE KINASE NFP"/>
    <property type="match status" value="1"/>
</dbReference>
<dbReference type="PANTHER" id="PTHR45927">
    <property type="entry name" value="LYSM-DOMAIN RECEPTOR-LIKE KINASE-RELATED"/>
    <property type="match status" value="1"/>
</dbReference>
<protein>
    <submittedName>
        <fullName evidence="1">Uncharacterized protein</fullName>
    </submittedName>
</protein>
<evidence type="ECO:0000313" key="2">
    <source>
        <dbReference type="Proteomes" id="UP000290289"/>
    </source>
</evidence>
<gene>
    <name evidence="1" type="ORF">DVH24_033959</name>
</gene>
<evidence type="ECO:0000313" key="1">
    <source>
        <dbReference type="EMBL" id="RXI09342.1"/>
    </source>
</evidence>
<dbReference type="AlphaFoldDB" id="A0A498KUB8"/>
<organism evidence="1 2">
    <name type="scientific">Malus domestica</name>
    <name type="common">Apple</name>
    <name type="synonym">Pyrus malus</name>
    <dbReference type="NCBI Taxonomy" id="3750"/>
    <lineage>
        <taxon>Eukaryota</taxon>
        <taxon>Viridiplantae</taxon>
        <taxon>Streptophyta</taxon>
        <taxon>Embryophyta</taxon>
        <taxon>Tracheophyta</taxon>
        <taxon>Spermatophyta</taxon>
        <taxon>Magnoliopsida</taxon>
        <taxon>eudicotyledons</taxon>
        <taxon>Gunneridae</taxon>
        <taxon>Pentapetalae</taxon>
        <taxon>rosids</taxon>
        <taxon>fabids</taxon>
        <taxon>Rosales</taxon>
        <taxon>Rosaceae</taxon>
        <taxon>Amygdaloideae</taxon>
        <taxon>Maleae</taxon>
        <taxon>Malus</taxon>
    </lineage>
</organism>
<dbReference type="Proteomes" id="UP000290289">
    <property type="component" value="Chromosome 1"/>
</dbReference>
<name>A0A498KUB8_MALDO</name>
<comment type="caution">
    <text evidence="1">The sequence shown here is derived from an EMBL/GenBank/DDBJ whole genome shotgun (WGS) entry which is preliminary data.</text>
</comment>
<sequence>MAKMPFDIFFAALCLARLVQRDDAFTHLGHASVIVIPACTFSTFPLVSISPSQIWASGLQSTFNSLSLALHLHRKPDSSTLSQNLQVWFRPFYPNSQSSAQNLENIGLCFRLHPLSWDPSLRAFCVHPSEVPREFGIEKLREATDGFRENSLIEGSVYKGFMNGDFFAIQKMKWNACEVLKILHKRSRTSQSIRCDPRYQRQRLHSKTVDRLDDGTIRAKLNPLDYKRAPSGNMLCVKFTELFH</sequence>
<dbReference type="EMBL" id="RDQH01000327">
    <property type="protein sequence ID" value="RXI09342.1"/>
    <property type="molecule type" value="Genomic_DNA"/>
</dbReference>
<keyword evidence="2" id="KW-1185">Reference proteome</keyword>
<proteinExistence type="predicted"/>
<dbReference type="InterPro" id="IPR052611">
    <property type="entry name" value="Plant_RLK_LysM"/>
</dbReference>
<reference evidence="1 2" key="1">
    <citation type="submission" date="2018-10" db="EMBL/GenBank/DDBJ databases">
        <title>A high-quality apple genome assembly.</title>
        <authorList>
            <person name="Hu J."/>
        </authorList>
    </citation>
    <scope>NUCLEOTIDE SEQUENCE [LARGE SCALE GENOMIC DNA]</scope>
    <source>
        <strain evidence="2">cv. HFTH1</strain>
        <tissue evidence="1">Young leaf</tissue>
    </source>
</reference>